<dbReference type="GO" id="GO:0005102">
    <property type="term" value="F:signaling receptor binding"/>
    <property type="evidence" value="ECO:0007669"/>
    <property type="project" value="TreeGrafter"/>
</dbReference>
<dbReference type="EMBL" id="AAPE02055663">
    <property type="status" value="NOT_ANNOTATED_CDS"/>
    <property type="molecule type" value="Genomic_DNA"/>
</dbReference>
<comment type="subcellular location">
    <subcellularLocation>
        <location evidence="1">Membrane</location>
        <topology evidence="1">Single-pass type I membrane protein</topology>
    </subcellularLocation>
</comment>
<evidence type="ECO:0000256" key="2">
    <source>
        <dbReference type="ARBA" id="ARBA00022451"/>
    </source>
</evidence>
<name>L7N132_MYOLU</name>
<dbReference type="InParanoid" id="L7N132"/>
<dbReference type="GO" id="GO:0009897">
    <property type="term" value="C:external side of plasma membrane"/>
    <property type="evidence" value="ECO:0007669"/>
    <property type="project" value="TreeGrafter"/>
</dbReference>
<evidence type="ECO:0000256" key="4">
    <source>
        <dbReference type="ARBA" id="ARBA00023136"/>
    </source>
</evidence>
<feature type="signal peptide" evidence="7">
    <location>
        <begin position="1"/>
        <end position="24"/>
    </location>
</feature>
<keyword evidence="7" id="KW-0732">Signal</keyword>
<dbReference type="PANTHER" id="PTHR16675">
    <property type="entry name" value="MHC CLASS I-RELATED"/>
    <property type="match status" value="1"/>
</dbReference>
<accession>L7N132</accession>
<reference evidence="9" key="2">
    <citation type="submission" date="2025-08" db="UniProtKB">
        <authorList>
            <consortium name="Ensembl"/>
        </authorList>
    </citation>
    <scope>IDENTIFICATION</scope>
</reference>
<dbReference type="GO" id="GO:0002476">
    <property type="term" value="P:antigen processing and presentation of endogenous peptide antigen via MHC class Ib"/>
    <property type="evidence" value="ECO:0007669"/>
    <property type="project" value="TreeGrafter"/>
</dbReference>
<reference evidence="9 10" key="1">
    <citation type="journal article" date="2011" name="Nature">
        <title>A high-resolution map of human evolutionary constraint using 29 mammals.</title>
        <authorList>
            <person name="Lindblad-Toh K."/>
            <person name="Garber M."/>
            <person name="Zuk O."/>
            <person name="Lin M.F."/>
            <person name="Parker B.J."/>
            <person name="Washietl S."/>
            <person name="Kheradpour P."/>
            <person name="Ernst J."/>
            <person name="Jordan G."/>
            <person name="Mauceli E."/>
            <person name="Ward L.D."/>
            <person name="Lowe C.B."/>
            <person name="Holloway A.K."/>
            <person name="Clamp M."/>
            <person name="Gnerre S."/>
            <person name="Alfoldi J."/>
            <person name="Beal K."/>
            <person name="Chang J."/>
            <person name="Clawson H."/>
            <person name="Cuff J."/>
            <person name="Di Palma F."/>
            <person name="Fitzgerald S."/>
            <person name="Flicek P."/>
            <person name="Guttman M."/>
            <person name="Hubisz M.J."/>
            <person name="Jaffe D.B."/>
            <person name="Jungreis I."/>
            <person name="Kent W.J."/>
            <person name="Kostka D."/>
            <person name="Lara M."/>
            <person name="Martins A.L."/>
            <person name="Massingham T."/>
            <person name="Moltke I."/>
            <person name="Raney B.J."/>
            <person name="Rasmussen M.D."/>
            <person name="Robinson J."/>
            <person name="Stark A."/>
            <person name="Vilella A.J."/>
            <person name="Wen J."/>
            <person name="Xie X."/>
            <person name="Zody M.C."/>
            <person name="Baldwin J."/>
            <person name="Bloom T."/>
            <person name="Chin C.W."/>
            <person name="Heiman D."/>
            <person name="Nicol R."/>
            <person name="Nusbaum C."/>
            <person name="Young S."/>
            <person name="Wilkinson J."/>
            <person name="Worley K.C."/>
            <person name="Kovar C.L."/>
            <person name="Muzny D.M."/>
            <person name="Gibbs R.A."/>
            <person name="Cree A."/>
            <person name="Dihn H.H."/>
            <person name="Fowler G."/>
            <person name="Jhangiani S."/>
            <person name="Joshi V."/>
            <person name="Lee S."/>
            <person name="Lewis L.R."/>
            <person name="Nazareth L.V."/>
            <person name="Okwuonu G."/>
            <person name="Santibanez J."/>
            <person name="Warren W.C."/>
            <person name="Mardis E.R."/>
            <person name="Weinstock G.M."/>
            <person name="Wilson R.K."/>
            <person name="Delehaunty K."/>
            <person name="Dooling D."/>
            <person name="Fronik C."/>
            <person name="Fulton L."/>
            <person name="Fulton B."/>
            <person name="Graves T."/>
            <person name="Minx P."/>
            <person name="Sodergren E."/>
            <person name="Birney E."/>
            <person name="Margulies E.H."/>
            <person name="Herrero J."/>
            <person name="Green E.D."/>
            <person name="Haussler D."/>
            <person name="Siepel A."/>
            <person name="Goldman N."/>
            <person name="Pollard K.S."/>
            <person name="Pedersen J.S."/>
            <person name="Lander E.S."/>
            <person name="Kellis M."/>
        </authorList>
    </citation>
    <scope>NUCLEOTIDE SEQUENCE [LARGE SCALE GENOMIC DNA]</scope>
</reference>
<dbReference type="FunFam" id="3.30.500.10:FF:000001">
    <property type="entry name" value="H-2 class I histocompatibility antigen, alpha chain"/>
    <property type="match status" value="1"/>
</dbReference>
<keyword evidence="5" id="KW-0325">Glycoprotein</keyword>
<dbReference type="GO" id="GO:0002486">
    <property type="term" value="P:antigen processing and presentation of endogenous peptide antigen via MHC class I via ER pathway, TAP-independent"/>
    <property type="evidence" value="ECO:0007669"/>
    <property type="project" value="TreeGrafter"/>
</dbReference>
<dbReference type="InterPro" id="IPR011162">
    <property type="entry name" value="MHC_I/II-like_Ag-recog"/>
</dbReference>
<dbReference type="PANTHER" id="PTHR16675:SF251">
    <property type="entry name" value="HLA CLASS I HISTOCOMPATIBILITY ANTIGEN, C ALPHA CHAIN"/>
    <property type="match status" value="1"/>
</dbReference>
<dbReference type="SUPFAM" id="SSF54452">
    <property type="entry name" value="MHC antigen-recognition domain"/>
    <property type="match status" value="1"/>
</dbReference>
<keyword evidence="10" id="KW-1185">Reference proteome</keyword>
<dbReference type="AlphaFoldDB" id="L7N132"/>
<dbReference type="GO" id="GO:0042605">
    <property type="term" value="F:peptide antigen binding"/>
    <property type="evidence" value="ECO:0007669"/>
    <property type="project" value="TreeGrafter"/>
</dbReference>
<dbReference type="GO" id="GO:0098553">
    <property type="term" value="C:lumenal side of endoplasmic reticulum membrane"/>
    <property type="evidence" value="ECO:0007669"/>
    <property type="project" value="UniProtKB-ARBA"/>
</dbReference>
<keyword evidence="4" id="KW-0472">Membrane</keyword>
<evidence type="ECO:0000256" key="6">
    <source>
        <dbReference type="RuleBase" id="RU004439"/>
    </source>
</evidence>
<evidence type="ECO:0000313" key="10">
    <source>
        <dbReference type="Proteomes" id="UP000001074"/>
    </source>
</evidence>
<dbReference type="GO" id="GO:0005615">
    <property type="term" value="C:extracellular space"/>
    <property type="evidence" value="ECO:0007669"/>
    <property type="project" value="TreeGrafter"/>
</dbReference>
<dbReference type="GO" id="GO:0006955">
    <property type="term" value="P:immune response"/>
    <property type="evidence" value="ECO:0007669"/>
    <property type="project" value="TreeGrafter"/>
</dbReference>
<dbReference type="GeneTree" id="ENSGT01120000271826"/>
<dbReference type="eggNOG" id="ENOG502RQEK">
    <property type="taxonomic scope" value="Eukaryota"/>
</dbReference>
<dbReference type="InterPro" id="IPR037055">
    <property type="entry name" value="MHC_I-like_Ag-recog_sf"/>
</dbReference>
<keyword evidence="2" id="KW-0490">MHC I</keyword>
<dbReference type="OMA" id="AYMENTC"/>
<feature type="chain" id="PRO_5003982180" description="MHC class I-like antigen recognition-like domain-containing protein" evidence="7">
    <location>
        <begin position="25"/>
        <end position="231"/>
    </location>
</feature>
<reference evidence="9" key="3">
    <citation type="submission" date="2025-09" db="UniProtKB">
        <authorList>
            <consortium name="Ensembl"/>
        </authorList>
    </citation>
    <scope>IDENTIFICATION</scope>
</reference>
<dbReference type="Proteomes" id="UP000001074">
    <property type="component" value="Unassembled WGS sequence"/>
</dbReference>
<dbReference type="HOGENOM" id="CLU_047501_11_4_1"/>
<comment type="similarity">
    <text evidence="6">Belongs to the MHC class I family.</text>
</comment>
<evidence type="ECO:0000259" key="8">
    <source>
        <dbReference type="Pfam" id="PF00129"/>
    </source>
</evidence>
<keyword evidence="3" id="KW-0391">Immunity</keyword>
<feature type="domain" description="MHC class I-like antigen recognition-like" evidence="8">
    <location>
        <begin position="26"/>
        <end position="208"/>
    </location>
</feature>
<dbReference type="GO" id="GO:0042612">
    <property type="term" value="C:MHC class I protein complex"/>
    <property type="evidence" value="ECO:0007669"/>
    <property type="project" value="UniProtKB-KW"/>
</dbReference>
<dbReference type="PRINTS" id="PR01638">
    <property type="entry name" value="MHCCLASSI"/>
</dbReference>
<evidence type="ECO:0000256" key="3">
    <source>
        <dbReference type="ARBA" id="ARBA00022859"/>
    </source>
</evidence>
<dbReference type="InterPro" id="IPR011161">
    <property type="entry name" value="MHC_I-like_Ag-recog"/>
</dbReference>
<dbReference type="Ensembl" id="ENSMLUT00000002403.2">
    <property type="protein sequence ID" value="ENSMLUP00000002184.2"/>
    <property type="gene ID" value="ENSMLUG00000002407.2"/>
</dbReference>
<dbReference type="Gene3D" id="3.30.500.10">
    <property type="entry name" value="MHC class I-like antigen recognition-like"/>
    <property type="match status" value="1"/>
</dbReference>
<dbReference type="Pfam" id="PF00129">
    <property type="entry name" value="MHC_I"/>
    <property type="match status" value="1"/>
</dbReference>
<gene>
    <name evidence="9" type="primary">LOC102442541</name>
</gene>
<proteinExistence type="inferred from homology"/>
<protein>
    <recommendedName>
        <fullName evidence="8">MHC class I-like antigen recognition-like domain-containing protein</fullName>
    </recommendedName>
</protein>
<evidence type="ECO:0000313" key="9">
    <source>
        <dbReference type="Ensembl" id="ENSMLUP00000002184.2"/>
    </source>
</evidence>
<evidence type="ECO:0000256" key="5">
    <source>
        <dbReference type="ARBA" id="ARBA00023180"/>
    </source>
</evidence>
<dbReference type="InterPro" id="IPR001039">
    <property type="entry name" value="MHC_I_a_a1/a2"/>
</dbReference>
<sequence length="231" mass="26308">MRVLRPPTLLLLLSGALVLTPSWAGLHSLRYFSTVLSGPGVGKSRYIAVGYVDDIEFVRFDNDAASPRLEPRIPWMQQPWVEQVYPDYWDQQTEIIKDWAQTHGGNLNNLRDYYNQSGNGSHTYQEMTGCVVGSDGRLLRGYSQYAYDGADYLALNEDLTSWTAADMAAQMTWRKLVYAPDPDYWKVALESWCVHYLHVYLENGKKMLPRAGTRVRPPEQGICRLGLASHE</sequence>
<evidence type="ECO:0000256" key="7">
    <source>
        <dbReference type="SAM" id="SignalP"/>
    </source>
</evidence>
<dbReference type="GO" id="GO:0030670">
    <property type="term" value="C:phagocytic vesicle membrane"/>
    <property type="evidence" value="ECO:0007669"/>
    <property type="project" value="UniProtKB-ARBA"/>
</dbReference>
<organism evidence="9 10">
    <name type="scientific">Myotis lucifugus</name>
    <name type="common">Little brown bat</name>
    <dbReference type="NCBI Taxonomy" id="59463"/>
    <lineage>
        <taxon>Eukaryota</taxon>
        <taxon>Metazoa</taxon>
        <taxon>Chordata</taxon>
        <taxon>Craniata</taxon>
        <taxon>Vertebrata</taxon>
        <taxon>Euteleostomi</taxon>
        <taxon>Mammalia</taxon>
        <taxon>Eutheria</taxon>
        <taxon>Laurasiatheria</taxon>
        <taxon>Chiroptera</taxon>
        <taxon>Yangochiroptera</taxon>
        <taxon>Vespertilionidae</taxon>
        <taxon>Myotis</taxon>
    </lineage>
</organism>
<dbReference type="GO" id="GO:0001916">
    <property type="term" value="P:positive regulation of T cell mediated cytotoxicity"/>
    <property type="evidence" value="ECO:0007669"/>
    <property type="project" value="TreeGrafter"/>
</dbReference>
<evidence type="ECO:0000256" key="1">
    <source>
        <dbReference type="ARBA" id="ARBA00004479"/>
    </source>
</evidence>
<dbReference type="STRING" id="59463.ENSMLUP00000002184"/>
<dbReference type="InterPro" id="IPR050208">
    <property type="entry name" value="MHC_class-I_related"/>
</dbReference>